<gene>
    <name evidence="2" type="ORF">JMJ77_002868</name>
</gene>
<protein>
    <submittedName>
        <fullName evidence="2">Uncharacterized protein</fullName>
    </submittedName>
</protein>
<organism evidence="2 3">
    <name type="scientific">Colletotrichum scovillei</name>
    <dbReference type="NCBI Taxonomy" id="1209932"/>
    <lineage>
        <taxon>Eukaryota</taxon>
        <taxon>Fungi</taxon>
        <taxon>Dikarya</taxon>
        <taxon>Ascomycota</taxon>
        <taxon>Pezizomycotina</taxon>
        <taxon>Sordariomycetes</taxon>
        <taxon>Hypocreomycetidae</taxon>
        <taxon>Glomerellales</taxon>
        <taxon>Glomerellaceae</taxon>
        <taxon>Colletotrichum</taxon>
        <taxon>Colletotrichum acutatum species complex</taxon>
    </lineage>
</organism>
<dbReference type="EMBL" id="JAESDN010000012">
    <property type="protein sequence ID" value="KAG7043158.1"/>
    <property type="molecule type" value="Genomic_DNA"/>
</dbReference>
<proteinExistence type="predicted"/>
<feature type="region of interest" description="Disordered" evidence="1">
    <location>
        <begin position="1"/>
        <end position="21"/>
    </location>
</feature>
<evidence type="ECO:0000313" key="3">
    <source>
        <dbReference type="Proteomes" id="UP000699042"/>
    </source>
</evidence>
<keyword evidence="3" id="KW-1185">Reference proteome</keyword>
<dbReference type="Proteomes" id="UP000699042">
    <property type="component" value="Unassembled WGS sequence"/>
</dbReference>
<accession>A0A9P7QWX7</accession>
<evidence type="ECO:0000313" key="2">
    <source>
        <dbReference type="EMBL" id="KAG7043158.1"/>
    </source>
</evidence>
<sequence length="72" mass="8345">MPVKDFLSRSPRNNRPHSMNGASICQCSFCSVRFIDSCQSWIEIVARNRMSCNFRTFLVQMKVYESFGWGVS</sequence>
<comment type="caution">
    <text evidence="2">The sequence shown here is derived from an EMBL/GenBank/DDBJ whole genome shotgun (WGS) entry which is preliminary data.</text>
</comment>
<feature type="compositionally biased region" description="Polar residues" evidence="1">
    <location>
        <begin position="10"/>
        <end position="21"/>
    </location>
</feature>
<reference evidence="2" key="1">
    <citation type="submission" date="2021-05" db="EMBL/GenBank/DDBJ databases">
        <title>Comparative genomics of three Colletotrichum scovillei strains and genetic complementation revealed genes involved fungal growth and virulence on chili pepper.</title>
        <authorList>
            <person name="Hsieh D.-K."/>
            <person name="Chuang S.-C."/>
            <person name="Chen C.-Y."/>
            <person name="Chao Y.-T."/>
            <person name="Lu M.-Y.J."/>
            <person name="Lee M.-H."/>
            <person name="Shih M.-C."/>
        </authorList>
    </citation>
    <scope>NUCLEOTIDE SEQUENCE</scope>
    <source>
        <strain evidence="2">Coll-153</strain>
    </source>
</reference>
<evidence type="ECO:0000256" key="1">
    <source>
        <dbReference type="SAM" id="MobiDB-lite"/>
    </source>
</evidence>
<dbReference type="AlphaFoldDB" id="A0A9P7QWX7"/>
<name>A0A9P7QWX7_9PEZI</name>